<dbReference type="InterPro" id="IPR054384">
    <property type="entry name" value="SecDF_P1_head"/>
</dbReference>
<gene>
    <name evidence="9 13" type="primary">secD</name>
    <name evidence="13" type="ORF">GNP93_00600</name>
</gene>
<organism evidence="13 14">
    <name type="scientific">Paenibacillus validus</name>
    <dbReference type="NCBI Taxonomy" id="44253"/>
    <lineage>
        <taxon>Bacteria</taxon>
        <taxon>Bacillati</taxon>
        <taxon>Bacillota</taxon>
        <taxon>Bacilli</taxon>
        <taxon>Bacillales</taxon>
        <taxon>Paenibacillaceae</taxon>
        <taxon>Paenibacillus</taxon>
    </lineage>
</organism>
<evidence type="ECO:0000256" key="2">
    <source>
        <dbReference type="ARBA" id="ARBA00022448"/>
    </source>
</evidence>
<evidence type="ECO:0000259" key="12">
    <source>
        <dbReference type="Pfam" id="PF22599"/>
    </source>
</evidence>
<comment type="caution">
    <text evidence="9">Lacks conserved residue(s) required for the propagation of feature annotation.</text>
</comment>
<dbReference type="InterPro" id="IPR022813">
    <property type="entry name" value="SecD/SecF_arch_bac"/>
</dbReference>
<sequence length="410" mass="44703">MDIKRIVAFVAIVLIVFASVGVTSPQLVKNIKLGLDLKGGFEILYVAEPIEAGKPVTRESLNQTALSLEQRANALGVTEPEVTTEGSDRIRVKFPGVSNEEEVRKVIKEPAQLTFRGPDGTKELIGSDFVENAAKVQFDQTNRAMIQIEVKDKEKFRKVTEKLLGQPMSIYLDETPLSSPIVQQVLTDGKATITGNFTFDEAKKLADTINLGALPLKLTEKYTQSVGASLGQLSLQETVKAGLVGSVLILLFMLFFYRIPGLVASITIITYAWLLLLVFNLIHATLTLPGIAAFILGIGMAVDANIITAERIKEEIRSGKSILSSLKSGSKHSFRTIMDANITNIIAGAVLFYIGNGAIRGFALTNMLSIALSVVTNVFLARFLLVLLIRANVFKKPTYYGVKESEIRAL</sequence>
<dbReference type="Pfam" id="PF02355">
    <property type="entry name" value="SecD_SecF_C"/>
    <property type="match status" value="1"/>
</dbReference>
<feature type="transmembrane region" description="Helical" evidence="9">
    <location>
        <begin position="336"/>
        <end position="355"/>
    </location>
</feature>
<dbReference type="GO" id="GO:0043952">
    <property type="term" value="P:protein transport by the Sec complex"/>
    <property type="evidence" value="ECO:0007669"/>
    <property type="project" value="UniProtKB-UniRule"/>
</dbReference>
<comment type="subcellular location">
    <subcellularLocation>
        <location evidence="1 9">Cell membrane</location>
        <topology evidence="1 9">Multi-pass membrane protein</topology>
    </subcellularLocation>
</comment>
<dbReference type="GO" id="GO:0065002">
    <property type="term" value="P:intracellular protein transmembrane transport"/>
    <property type="evidence" value="ECO:0007669"/>
    <property type="project" value="UniProtKB-UniRule"/>
</dbReference>
<dbReference type="HAMAP" id="MF_01463_B">
    <property type="entry name" value="SecD_B"/>
    <property type="match status" value="1"/>
</dbReference>
<dbReference type="Proteomes" id="UP000450917">
    <property type="component" value="Unassembled WGS sequence"/>
</dbReference>
<dbReference type="NCBIfam" id="TIGR00916">
    <property type="entry name" value="2A0604s01"/>
    <property type="match status" value="1"/>
</dbReference>
<evidence type="ECO:0000313" key="13">
    <source>
        <dbReference type="EMBL" id="MUG69165.1"/>
    </source>
</evidence>
<evidence type="ECO:0000256" key="8">
    <source>
        <dbReference type="ARBA" id="ARBA00023136"/>
    </source>
</evidence>
<feature type="transmembrane region" description="Helical" evidence="9">
    <location>
        <begin position="262"/>
        <end position="282"/>
    </location>
</feature>
<dbReference type="Gene3D" id="3.30.70.3220">
    <property type="match status" value="1"/>
</dbReference>
<dbReference type="FunFam" id="1.20.1640.10:FF:000004">
    <property type="entry name" value="Protein translocase subunit SecD"/>
    <property type="match status" value="1"/>
</dbReference>
<evidence type="ECO:0000256" key="9">
    <source>
        <dbReference type="HAMAP-Rule" id="MF_01463"/>
    </source>
</evidence>
<keyword evidence="6 9" id="KW-1133">Transmembrane helix</keyword>
<dbReference type="EMBL" id="WNZX01000001">
    <property type="protein sequence ID" value="MUG69165.1"/>
    <property type="molecule type" value="Genomic_DNA"/>
</dbReference>
<keyword evidence="2 9" id="KW-0813">Transport</keyword>
<evidence type="ECO:0000259" key="11">
    <source>
        <dbReference type="Pfam" id="PF21760"/>
    </source>
</evidence>
<evidence type="ECO:0000313" key="14">
    <source>
        <dbReference type="Proteomes" id="UP000450917"/>
    </source>
</evidence>
<dbReference type="NCBIfam" id="TIGR01129">
    <property type="entry name" value="secD"/>
    <property type="match status" value="1"/>
</dbReference>
<feature type="transmembrane region" description="Helical" evidence="9">
    <location>
        <begin position="367"/>
        <end position="389"/>
    </location>
</feature>
<evidence type="ECO:0000256" key="1">
    <source>
        <dbReference type="ARBA" id="ARBA00004651"/>
    </source>
</evidence>
<dbReference type="InterPro" id="IPR048631">
    <property type="entry name" value="SecD_1st"/>
</dbReference>
<dbReference type="AlphaFoldDB" id="A0A7X2Z6C2"/>
<name>A0A7X2Z6C2_9BACL</name>
<dbReference type="InterPro" id="IPR055344">
    <property type="entry name" value="SecD_SecF_C_bact"/>
</dbReference>
<comment type="subunit">
    <text evidence="9">Forms a complex with SecF. Part of the essential Sec protein translocation apparatus which comprises SecA, SecYEG and auxiliary proteins SecDF. Other proteins may also be involved.</text>
</comment>
<dbReference type="PRINTS" id="PR00702">
    <property type="entry name" value="ACRIFLAVINRP"/>
</dbReference>
<proteinExistence type="inferred from homology"/>
<dbReference type="GO" id="GO:0005886">
    <property type="term" value="C:plasma membrane"/>
    <property type="evidence" value="ECO:0007669"/>
    <property type="project" value="UniProtKB-SubCell"/>
</dbReference>
<evidence type="ECO:0000256" key="5">
    <source>
        <dbReference type="ARBA" id="ARBA00022927"/>
    </source>
</evidence>
<evidence type="ECO:0000256" key="3">
    <source>
        <dbReference type="ARBA" id="ARBA00022475"/>
    </source>
</evidence>
<comment type="similarity">
    <text evidence="9">Belongs to the SecD/SecF family. SecD subfamily.</text>
</comment>
<evidence type="ECO:0000259" key="10">
    <source>
        <dbReference type="Pfam" id="PF02355"/>
    </source>
</evidence>
<evidence type="ECO:0000256" key="6">
    <source>
        <dbReference type="ARBA" id="ARBA00022989"/>
    </source>
</evidence>
<feature type="domain" description="SecDF P1 head subdomain" evidence="12">
    <location>
        <begin position="133"/>
        <end position="215"/>
    </location>
</feature>
<dbReference type="InterPro" id="IPR005791">
    <property type="entry name" value="SecD"/>
</dbReference>
<feature type="transmembrane region" description="Helical" evidence="9">
    <location>
        <begin position="288"/>
        <end position="307"/>
    </location>
</feature>
<evidence type="ECO:0000256" key="7">
    <source>
        <dbReference type="ARBA" id="ARBA00023010"/>
    </source>
</evidence>
<keyword evidence="5 9" id="KW-0653">Protein transport</keyword>
<dbReference type="SUPFAM" id="SSF82866">
    <property type="entry name" value="Multidrug efflux transporter AcrB transmembrane domain"/>
    <property type="match status" value="1"/>
</dbReference>
<feature type="transmembrane region" description="Helical" evidence="9">
    <location>
        <begin position="239"/>
        <end position="257"/>
    </location>
</feature>
<keyword evidence="3 9" id="KW-1003">Cell membrane</keyword>
<evidence type="ECO:0000256" key="4">
    <source>
        <dbReference type="ARBA" id="ARBA00022692"/>
    </source>
</evidence>
<dbReference type="GO" id="GO:0015450">
    <property type="term" value="F:protein-transporting ATPase activity"/>
    <property type="evidence" value="ECO:0007669"/>
    <property type="project" value="InterPro"/>
</dbReference>
<comment type="caution">
    <text evidence="13">The sequence shown here is derived from an EMBL/GenBank/DDBJ whole genome shotgun (WGS) entry which is preliminary data.</text>
</comment>
<protein>
    <recommendedName>
        <fullName evidence="9">Protein translocase subunit SecD</fullName>
    </recommendedName>
</protein>
<feature type="domain" description="Protein export membrane protein SecD/SecF C-terminal" evidence="10">
    <location>
        <begin position="221"/>
        <end position="389"/>
    </location>
</feature>
<accession>A0A7X2Z6C2</accession>
<dbReference type="InterPro" id="IPR048634">
    <property type="entry name" value="SecD_SecF_C"/>
</dbReference>
<dbReference type="PANTHER" id="PTHR30081:SF1">
    <property type="entry name" value="PROTEIN TRANSLOCASE SUBUNIT SECD"/>
    <property type="match status" value="1"/>
</dbReference>
<dbReference type="InterPro" id="IPR001036">
    <property type="entry name" value="Acrflvin-R"/>
</dbReference>
<dbReference type="Gene3D" id="1.20.1640.10">
    <property type="entry name" value="Multidrug efflux transporter AcrB transmembrane domain"/>
    <property type="match status" value="1"/>
</dbReference>
<dbReference type="PANTHER" id="PTHR30081">
    <property type="entry name" value="PROTEIN-EXPORT MEMBRANE PROTEIN SEC"/>
    <property type="match status" value="1"/>
</dbReference>
<dbReference type="GO" id="GO:0006605">
    <property type="term" value="P:protein targeting"/>
    <property type="evidence" value="ECO:0007669"/>
    <property type="project" value="UniProtKB-UniRule"/>
</dbReference>
<keyword evidence="4 9" id="KW-0812">Transmembrane</keyword>
<dbReference type="Pfam" id="PF21760">
    <property type="entry name" value="SecD_1st"/>
    <property type="match status" value="1"/>
</dbReference>
<keyword evidence="7 9" id="KW-0811">Translocation</keyword>
<keyword evidence="14" id="KW-1185">Reference proteome</keyword>
<reference evidence="13 14" key="1">
    <citation type="submission" date="2019-11" db="EMBL/GenBank/DDBJ databases">
        <title>Draft genome sequences of five Paenibacillus species of dairy origin.</title>
        <authorList>
            <person name="Olajide A.M."/>
            <person name="Chen S."/>
            <person name="Lapointe G."/>
        </authorList>
    </citation>
    <scope>NUCLEOTIDE SEQUENCE [LARGE SCALE GENOMIC DNA]</scope>
    <source>
        <strain evidence="13 14">2CS3</strain>
    </source>
</reference>
<feature type="domain" description="Protein translocase subunit SecDF P1" evidence="11">
    <location>
        <begin position="62"/>
        <end position="119"/>
    </location>
</feature>
<dbReference type="Pfam" id="PF22599">
    <property type="entry name" value="SecDF_P1_head"/>
    <property type="match status" value="1"/>
</dbReference>
<keyword evidence="8 9" id="KW-0472">Membrane</keyword>
<comment type="function">
    <text evidence="9">Part of the Sec protein translocase complex. Interacts with the SecYEG preprotein conducting channel. SecDF uses the proton motive force (PMF) to complete protein translocation after the ATP-dependent function of SecA.</text>
</comment>
<dbReference type="RefSeq" id="WP_127607068.1">
    <property type="nucleotide sequence ID" value="NZ_JARTHJ010000200.1"/>
</dbReference>